<keyword evidence="2" id="KW-1185">Reference proteome</keyword>
<protein>
    <submittedName>
        <fullName evidence="1">Uncharacterized protein</fullName>
    </submittedName>
</protein>
<dbReference type="Proteomes" id="UP000428328">
    <property type="component" value="Chromosome"/>
</dbReference>
<evidence type="ECO:0000313" key="1">
    <source>
        <dbReference type="EMBL" id="QGY41298.1"/>
    </source>
</evidence>
<name>A0A6I6JJZ3_9BACT</name>
<evidence type="ECO:0000313" key="2">
    <source>
        <dbReference type="Proteomes" id="UP000428328"/>
    </source>
</evidence>
<dbReference type="EMBL" id="CP046400">
    <property type="protein sequence ID" value="QGY41298.1"/>
    <property type="molecule type" value="Genomic_DNA"/>
</dbReference>
<accession>A0A6I6JJZ3</accession>
<gene>
    <name evidence="1" type="ORF">GM415_14565</name>
</gene>
<organism evidence="1 2">
    <name type="scientific">Pseudodesulfovibrio cashew</name>
    <dbReference type="NCBI Taxonomy" id="2678688"/>
    <lineage>
        <taxon>Bacteria</taxon>
        <taxon>Pseudomonadati</taxon>
        <taxon>Thermodesulfobacteriota</taxon>
        <taxon>Desulfovibrionia</taxon>
        <taxon>Desulfovibrionales</taxon>
        <taxon>Desulfovibrionaceae</taxon>
    </lineage>
</organism>
<dbReference type="AlphaFoldDB" id="A0A6I6JJZ3"/>
<dbReference type="RefSeq" id="WP_158949424.1">
    <property type="nucleotide sequence ID" value="NZ_CP046400.1"/>
</dbReference>
<dbReference type="KEGG" id="psel:GM415_14565"/>
<proteinExistence type="predicted"/>
<reference evidence="1 2" key="1">
    <citation type="submission" date="2019-11" db="EMBL/GenBank/DDBJ databases">
        <authorList>
            <person name="Zheng R.K."/>
            <person name="Sun C.M."/>
        </authorList>
    </citation>
    <scope>NUCLEOTIDE SEQUENCE [LARGE SCALE GENOMIC DNA]</scope>
    <source>
        <strain evidence="1 2">SRB007</strain>
    </source>
</reference>
<sequence length="264" mass="29484">MLLSFPYMHPELVPGVKADGMRFFDPGLAETPGECSFRPEGLPLDRKTAAALIRDCINFGEQFKDPAEMAYFGAVSADDFYEGSSMSIQNQLMQQFRDGQGEKEERQARENRARAQFILLLAWSFEEKMMELASIEQGVKNSWKSMDQTLGVDDEDRYEEKVLDLGNRLSHTGGVSDEQRVPLPWQRIIEALPAFIPEDSVLVCVDKEIIAAWDDLEIAFGEGGDDLPEGAVVATLPAWQFAGRRKAPANLPLALKEVTVAIIR</sequence>